<dbReference type="InterPro" id="IPR002492">
    <property type="entry name" value="Transposase_Tc1-like"/>
</dbReference>
<accession>A0A4Y2TEN2</accession>
<evidence type="ECO:0000259" key="2">
    <source>
        <dbReference type="Pfam" id="PF01498"/>
    </source>
</evidence>
<evidence type="ECO:0000313" key="4">
    <source>
        <dbReference type="Proteomes" id="UP000499080"/>
    </source>
</evidence>
<reference evidence="3 4" key="1">
    <citation type="journal article" date="2019" name="Sci. Rep.">
        <title>Orb-weaving spider Araneus ventricosus genome elucidates the spidroin gene catalogue.</title>
        <authorList>
            <person name="Kono N."/>
            <person name="Nakamura H."/>
            <person name="Ohtoshi R."/>
            <person name="Moran D.A.P."/>
            <person name="Shinohara A."/>
            <person name="Yoshida Y."/>
            <person name="Fujiwara M."/>
            <person name="Mori M."/>
            <person name="Tomita M."/>
            <person name="Arakawa K."/>
        </authorList>
    </citation>
    <scope>NUCLEOTIDE SEQUENCE [LARGE SCALE GENOMIC DNA]</scope>
</reference>
<organism evidence="3 4">
    <name type="scientific">Araneus ventricosus</name>
    <name type="common">Orbweaver spider</name>
    <name type="synonym">Epeira ventricosa</name>
    <dbReference type="NCBI Taxonomy" id="182803"/>
    <lineage>
        <taxon>Eukaryota</taxon>
        <taxon>Metazoa</taxon>
        <taxon>Ecdysozoa</taxon>
        <taxon>Arthropoda</taxon>
        <taxon>Chelicerata</taxon>
        <taxon>Arachnida</taxon>
        <taxon>Araneae</taxon>
        <taxon>Araneomorphae</taxon>
        <taxon>Entelegynae</taxon>
        <taxon>Araneoidea</taxon>
        <taxon>Araneidae</taxon>
        <taxon>Araneus</taxon>
    </lineage>
</organism>
<feature type="domain" description="Transposase Tc1-like" evidence="2">
    <location>
        <begin position="19"/>
        <end position="75"/>
    </location>
</feature>
<dbReference type="GO" id="GO:0006313">
    <property type="term" value="P:DNA transposition"/>
    <property type="evidence" value="ECO:0007669"/>
    <property type="project" value="InterPro"/>
</dbReference>
<keyword evidence="4" id="KW-1185">Reference proteome</keyword>
<name>A0A4Y2TEN2_ARAVE</name>
<feature type="region of interest" description="Disordered" evidence="1">
    <location>
        <begin position="1"/>
        <end position="30"/>
    </location>
</feature>
<dbReference type="Pfam" id="PF01498">
    <property type="entry name" value="HTH_Tnp_Tc3_2"/>
    <property type="match status" value="1"/>
</dbReference>
<evidence type="ECO:0000256" key="1">
    <source>
        <dbReference type="SAM" id="MobiDB-lite"/>
    </source>
</evidence>
<dbReference type="AlphaFoldDB" id="A0A4Y2TEN2"/>
<proteinExistence type="predicted"/>
<dbReference type="EMBL" id="BGPR01028076">
    <property type="protein sequence ID" value="GBN98997.1"/>
    <property type="molecule type" value="Genomic_DNA"/>
</dbReference>
<dbReference type="Proteomes" id="UP000499080">
    <property type="component" value="Unassembled WGS sequence"/>
</dbReference>
<dbReference type="GO" id="GO:0003677">
    <property type="term" value="F:DNA binding"/>
    <property type="evidence" value="ECO:0007669"/>
    <property type="project" value="InterPro"/>
</dbReference>
<gene>
    <name evidence="3" type="ORF">AVEN_201068_1</name>
</gene>
<feature type="compositionally biased region" description="Polar residues" evidence="1">
    <location>
        <begin position="9"/>
        <end position="26"/>
    </location>
</feature>
<comment type="caution">
    <text evidence="3">The sequence shown here is derived from an EMBL/GenBank/DDBJ whole genome shotgun (WGS) entry which is preliminary data.</text>
</comment>
<dbReference type="GO" id="GO:0015074">
    <property type="term" value="P:DNA integration"/>
    <property type="evidence" value="ECO:0007669"/>
    <property type="project" value="InterPro"/>
</dbReference>
<evidence type="ECO:0000313" key="3">
    <source>
        <dbReference type="EMBL" id="GBN98997.1"/>
    </source>
</evidence>
<protein>
    <recommendedName>
        <fullName evidence="2">Transposase Tc1-like domain-containing protein</fullName>
    </recommendedName>
</protein>
<sequence>MFEDRNRSQRSPKLNNLHQRNINGKVQDSPRISAPQIAADLKADYSIEVTPQTERTVITKSGYNGRAASKKPCINLCNGESASSLQRSI</sequence>